<dbReference type="SUPFAM" id="SSF52540">
    <property type="entry name" value="P-loop containing nucleoside triphosphate hydrolases"/>
    <property type="match status" value="1"/>
</dbReference>
<proteinExistence type="predicted"/>
<dbReference type="FunFam" id="3.40.50.300:FF:000218">
    <property type="entry name" value="Multidrug ABC transporter ATP-binding protein"/>
    <property type="match status" value="1"/>
</dbReference>
<dbReference type="PANTHER" id="PTHR43394">
    <property type="entry name" value="ATP-DEPENDENT PERMEASE MDL1, MITOCHONDRIAL"/>
    <property type="match status" value="1"/>
</dbReference>
<feature type="transmembrane region" description="Helical" evidence="8">
    <location>
        <begin position="264"/>
        <end position="286"/>
    </location>
</feature>
<dbReference type="InterPro" id="IPR003439">
    <property type="entry name" value="ABC_transporter-like_ATP-bd"/>
</dbReference>
<accession>A0A846MXF6</accession>
<dbReference type="PROSITE" id="PS00211">
    <property type="entry name" value="ABC_TRANSPORTER_1"/>
    <property type="match status" value="1"/>
</dbReference>
<dbReference type="CDD" id="cd03249">
    <property type="entry name" value="ABC_MTABC3_MDL1_MDL2"/>
    <property type="match status" value="1"/>
</dbReference>
<comment type="function">
    <text evidence="7">Part of an ABC transporter complex. Transmembrane domains (TMD) form a pore in the inner membrane and the ATP-binding domain (NBD) is responsible for energy generation.</text>
</comment>
<dbReference type="SMART" id="SM00382">
    <property type="entry name" value="AAA"/>
    <property type="match status" value="1"/>
</dbReference>
<sequence>MTQSGAEYAETVQYVAQGRAKGRSLKPLRVLLPFLRPYRGPLIGAVLAMVVAASATLIMPAMLRGLVDQGFSASRIEEISHYFFLFLAAAGAMGVSGATRFYFVTWIGERVTADIRKAVFDHVLGLTPAFFEVTRTGEVLSRLSADTTLVQTVLGSSASFAIRNVLMAVAGIALMFLTSWKLTALVVAGVFVVILPLIAFGRWVRKLSRESQDRLADTSAHAAETLNAVPTVQAFSREDDERARYAKATEESFVIAILRTRARAVMTAVATFAVFGCIVGVGWVGAQEVLAGIMSPGQLVQFIIYAILVGGAFAAVSELWGDLQRAAGASERLVELLETKPAITPPANPKRLITPAKGAVRFENVSFRYPLRPDTAALDEMSLSVEPGEAVALVGPSGAGKSTVFQLLLRFYAAQSGKISFDGTDIAELDPTELRKHISLVSQDPVIFSGTIADNIRYGRPGADDEAVRNAAEGAAALEFIEKLPDGFNTRLGERGITLSGGQRQRLAIARAMLRDAPLLLLDEATSALDAENERLVQQGLANLMAGRTTLVIAHRLATIQKLKRIVVMEDGKAVAEGSHDELVAKGGLYGRLAALQFAAAAQ</sequence>
<evidence type="ECO:0000256" key="6">
    <source>
        <dbReference type="ARBA" id="ARBA00023136"/>
    </source>
</evidence>
<dbReference type="EMBL" id="JAASRM010000001">
    <property type="protein sequence ID" value="NIK87821.1"/>
    <property type="molecule type" value="Genomic_DNA"/>
</dbReference>
<comment type="subcellular location">
    <subcellularLocation>
        <location evidence="1">Cell membrane</location>
        <topology evidence="1">Multi-pass membrane protein</topology>
    </subcellularLocation>
</comment>
<evidence type="ECO:0000259" key="10">
    <source>
        <dbReference type="PROSITE" id="PS50929"/>
    </source>
</evidence>
<feature type="transmembrane region" description="Helical" evidence="8">
    <location>
        <begin position="184"/>
        <end position="204"/>
    </location>
</feature>
<dbReference type="RefSeq" id="WP_167081746.1">
    <property type="nucleotide sequence ID" value="NZ_BAAADC010000001.1"/>
</dbReference>
<dbReference type="GO" id="GO:0005524">
    <property type="term" value="F:ATP binding"/>
    <property type="evidence" value="ECO:0007669"/>
    <property type="project" value="UniProtKB-KW"/>
</dbReference>
<dbReference type="Pfam" id="PF00005">
    <property type="entry name" value="ABC_tran"/>
    <property type="match status" value="1"/>
</dbReference>
<dbReference type="NCBIfam" id="TIGR02204">
    <property type="entry name" value="MsbA_rel"/>
    <property type="match status" value="1"/>
</dbReference>
<keyword evidence="12" id="KW-1185">Reference proteome</keyword>
<feature type="transmembrane region" description="Helical" evidence="8">
    <location>
        <begin position="160"/>
        <end position="178"/>
    </location>
</feature>
<dbReference type="InterPro" id="IPR036640">
    <property type="entry name" value="ABC1_TM_sf"/>
</dbReference>
<dbReference type="PANTHER" id="PTHR43394:SF1">
    <property type="entry name" value="ATP-BINDING CASSETTE SUB-FAMILY B MEMBER 10, MITOCHONDRIAL"/>
    <property type="match status" value="1"/>
</dbReference>
<dbReference type="InterPro" id="IPR011527">
    <property type="entry name" value="ABC1_TM_dom"/>
</dbReference>
<dbReference type="InterPro" id="IPR039421">
    <property type="entry name" value="Type_1_exporter"/>
</dbReference>
<dbReference type="Proteomes" id="UP000570514">
    <property type="component" value="Unassembled WGS sequence"/>
</dbReference>
<evidence type="ECO:0000313" key="12">
    <source>
        <dbReference type="Proteomes" id="UP000570514"/>
    </source>
</evidence>
<evidence type="ECO:0000313" key="11">
    <source>
        <dbReference type="EMBL" id="NIK87821.1"/>
    </source>
</evidence>
<evidence type="ECO:0000256" key="8">
    <source>
        <dbReference type="SAM" id="Phobius"/>
    </source>
</evidence>
<feature type="transmembrane region" description="Helical" evidence="8">
    <location>
        <begin position="82"/>
        <end position="103"/>
    </location>
</feature>
<evidence type="ECO:0000259" key="9">
    <source>
        <dbReference type="PROSITE" id="PS50893"/>
    </source>
</evidence>
<organism evidence="11 12">
    <name type="scientific">Rhizomicrobium palustre</name>
    <dbReference type="NCBI Taxonomy" id="189966"/>
    <lineage>
        <taxon>Bacteria</taxon>
        <taxon>Pseudomonadati</taxon>
        <taxon>Pseudomonadota</taxon>
        <taxon>Alphaproteobacteria</taxon>
        <taxon>Micropepsales</taxon>
        <taxon>Micropepsaceae</taxon>
        <taxon>Rhizomicrobium</taxon>
    </lineage>
</organism>
<dbReference type="Gene3D" id="1.20.1560.10">
    <property type="entry name" value="ABC transporter type 1, transmembrane domain"/>
    <property type="match status" value="1"/>
</dbReference>
<dbReference type="PROSITE" id="PS50929">
    <property type="entry name" value="ABC_TM1F"/>
    <property type="match status" value="1"/>
</dbReference>
<comment type="caution">
    <text evidence="11">The sequence shown here is derived from an EMBL/GenBank/DDBJ whole genome shotgun (WGS) entry which is preliminary data.</text>
</comment>
<feature type="transmembrane region" description="Helical" evidence="8">
    <location>
        <begin position="298"/>
        <end position="316"/>
    </location>
</feature>
<keyword evidence="6 8" id="KW-0472">Membrane</keyword>
<dbReference type="CDD" id="cd18575">
    <property type="entry name" value="ABC_6TM_bac_exporter_ABCB8_10_like"/>
    <property type="match status" value="1"/>
</dbReference>
<dbReference type="AlphaFoldDB" id="A0A846MXF6"/>
<keyword evidence="3" id="KW-0547">Nucleotide-binding</keyword>
<dbReference type="GO" id="GO:0090374">
    <property type="term" value="P:oligopeptide export from mitochondrion"/>
    <property type="evidence" value="ECO:0007669"/>
    <property type="project" value="TreeGrafter"/>
</dbReference>
<evidence type="ECO:0000256" key="3">
    <source>
        <dbReference type="ARBA" id="ARBA00022741"/>
    </source>
</evidence>
<evidence type="ECO:0000256" key="1">
    <source>
        <dbReference type="ARBA" id="ARBA00004651"/>
    </source>
</evidence>
<feature type="transmembrane region" description="Helical" evidence="8">
    <location>
        <begin position="42"/>
        <end position="62"/>
    </location>
</feature>
<evidence type="ECO:0000256" key="2">
    <source>
        <dbReference type="ARBA" id="ARBA00022692"/>
    </source>
</evidence>
<dbReference type="Pfam" id="PF00664">
    <property type="entry name" value="ABC_membrane"/>
    <property type="match status" value="1"/>
</dbReference>
<dbReference type="InterPro" id="IPR003593">
    <property type="entry name" value="AAA+_ATPase"/>
</dbReference>
<name>A0A846MXF6_9PROT</name>
<dbReference type="GO" id="GO:0005886">
    <property type="term" value="C:plasma membrane"/>
    <property type="evidence" value="ECO:0007669"/>
    <property type="project" value="UniProtKB-SubCell"/>
</dbReference>
<keyword evidence="4 11" id="KW-0067">ATP-binding</keyword>
<evidence type="ECO:0000256" key="5">
    <source>
        <dbReference type="ARBA" id="ARBA00022989"/>
    </source>
</evidence>
<feature type="domain" description="ABC transmembrane type-1" evidence="10">
    <location>
        <begin position="43"/>
        <end position="325"/>
    </location>
</feature>
<dbReference type="Gene3D" id="3.40.50.300">
    <property type="entry name" value="P-loop containing nucleotide triphosphate hydrolases"/>
    <property type="match status" value="1"/>
</dbReference>
<dbReference type="InterPro" id="IPR027417">
    <property type="entry name" value="P-loop_NTPase"/>
</dbReference>
<evidence type="ECO:0000256" key="4">
    <source>
        <dbReference type="ARBA" id="ARBA00022840"/>
    </source>
</evidence>
<dbReference type="SUPFAM" id="SSF90123">
    <property type="entry name" value="ABC transporter transmembrane region"/>
    <property type="match status" value="1"/>
</dbReference>
<keyword evidence="2 8" id="KW-0812">Transmembrane</keyword>
<gene>
    <name evidence="11" type="ORF">FHS83_001139</name>
</gene>
<dbReference type="GO" id="GO:0015421">
    <property type="term" value="F:ABC-type oligopeptide transporter activity"/>
    <property type="evidence" value="ECO:0007669"/>
    <property type="project" value="TreeGrafter"/>
</dbReference>
<keyword evidence="5 8" id="KW-1133">Transmembrane helix</keyword>
<dbReference type="GO" id="GO:0016887">
    <property type="term" value="F:ATP hydrolysis activity"/>
    <property type="evidence" value="ECO:0007669"/>
    <property type="project" value="InterPro"/>
</dbReference>
<dbReference type="InterPro" id="IPR017871">
    <property type="entry name" value="ABC_transporter-like_CS"/>
</dbReference>
<dbReference type="InterPro" id="IPR011918">
    <property type="entry name" value="ABC_MsbA_ATP-bd"/>
</dbReference>
<feature type="domain" description="ABC transporter" evidence="9">
    <location>
        <begin position="360"/>
        <end position="596"/>
    </location>
</feature>
<reference evidence="11 12" key="1">
    <citation type="submission" date="2020-03" db="EMBL/GenBank/DDBJ databases">
        <title>Genomic Encyclopedia of Type Strains, Phase IV (KMG-IV): sequencing the most valuable type-strain genomes for metagenomic binning, comparative biology and taxonomic classification.</title>
        <authorList>
            <person name="Goeker M."/>
        </authorList>
    </citation>
    <scope>NUCLEOTIDE SEQUENCE [LARGE SCALE GENOMIC DNA]</scope>
    <source>
        <strain evidence="11 12">DSM 19867</strain>
    </source>
</reference>
<protein>
    <submittedName>
        <fullName evidence="11">ATP-binding cassette subfamily B protein</fullName>
    </submittedName>
</protein>
<evidence type="ECO:0000256" key="7">
    <source>
        <dbReference type="ARBA" id="ARBA00024725"/>
    </source>
</evidence>
<dbReference type="PROSITE" id="PS50893">
    <property type="entry name" value="ABC_TRANSPORTER_2"/>
    <property type="match status" value="1"/>
</dbReference>